<feature type="region of interest" description="Disordered" evidence="1">
    <location>
        <begin position="1"/>
        <end position="79"/>
    </location>
</feature>
<gene>
    <name evidence="2" type="ORF">Tci_037699</name>
</gene>
<evidence type="ECO:0000256" key="1">
    <source>
        <dbReference type="SAM" id="MobiDB-lite"/>
    </source>
</evidence>
<accession>A0A6L2LV90</accession>
<feature type="compositionally biased region" description="Polar residues" evidence="1">
    <location>
        <begin position="11"/>
        <end position="23"/>
    </location>
</feature>
<feature type="compositionally biased region" description="Basic and acidic residues" evidence="1">
    <location>
        <begin position="62"/>
        <end position="77"/>
    </location>
</feature>
<dbReference type="EMBL" id="BKCJ010005255">
    <property type="protein sequence ID" value="GEU65721.1"/>
    <property type="molecule type" value="Genomic_DNA"/>
</dbReference>
<organism evidence="2">
    <name type="scientific">Tanacetum cinerariifolium</name>
    <name type="common">Dalmatian daisy</name>
    <name type="synonym">Chrysanthemum cinerariifolium</name>
    <dbReference type="NCBI Taxonomy" id="118510"/>
    <lineage>
        <taxon>Eukaryota</taxon>
        <taxon>Viridiplantae</taxon>
        <taxon>Streptophyta</taxon>
        <taxon>Embryophyta</taxon>
        <taxon>Tracheophyta</taxon>
        <taxon>Spermatophyta</taxon>
        <taxon>Magnoliopsida</taxon>
        <taxon>eudicotyledons</taxon>
        <taxon>Gunneridae</taxon>
        <taxon>Pentapetalae</taxon>
        <taxon>asterids</taxon>
        <taxon>campanulids</taxon>
        <taxon>Asterales</taxon>
        <taxon>Asteraceae</taxon>
        <taxon>Asteroideae</taxon>
        <taxon>Anthemideae</taxon>
        <taxon>Anthemidinae</taxon>
        <taxon>Tanacetum</taxon>
    </lineage>
</organism>
<feature type="compositionally biased region" description="Polar residues" evidence="1">
    <location>
        <begin position="112"/>
        <end position="132"/>
    </location>
</feature>
<comment type="caution">
    <text evidence="2">The sequence shown here is derived from an EMBL/GenBank/DDBJ whole genome shotgun (WGS) entry which is preliminary data.</text>
</comment>
<dbReference type="AlphaFoldDB" id="A0A6L2LV90"/>
<sequence length="175" mass="19946">MQLPSKYNDHVMNNNSQNRSISKYSKRNDEIRVYIGETEEESSVSQGNKLGNEANKLGDLNARYEDTSENETDKSADFDFVSQNYGKEQKVSNKECLDECIEEIELNVNKQNDSASVLDHSLNNKNDNSEGMDSNKECLDDCVTETEQNVNKHTDSPSVLDHSLNEKNDNKEKWV</sequence>
<evidence type="ECO:0000313" key="2">
    <source>
        <dbReference type="EMBL" id="GEU65721.1"/>
    </source>
</evidence>
<feature type="region of interest" description="Disordered" evidence="1">
    <location>
        <begin position="112"/>
        <end position="175"/>
    </location>
</feature>
<protein>
    <submittedName>
        <fullName evidence="2">Uncharacterized protein</fullName>
    </submittedName>
</protein>
<feature type="compositionally biased region" description="Basic and acidic residues" evidence="1">
    <location>
        <begin position="163"/>
        <end position="175"/>
    </location>
</feature>
<name>A0A6L2LV90_TANCI</name>
<reference evidence="2" key="1">
    <citation type="journal article" date="2019" name="Sci. Rep.">
        <title>Draft genome of Tanacetum cinerariifolium, the natural source of mosquito coil.</title>
        <authorList>
            <person name="Yamashiro T."/>
            <person name="Shiraishi A."/>
            <person name="Satake H."/>
            <person name="Nakayama K."/>
        </authorList>
    </citation>
    <scope>NUCLEOTIDE SEQUENCE</scope>
</reference>
<proteinExistence type="predicted"/>